<proteinExistence type="predicted"/>
<keyword evidence="1" id="KW-0812">Transmembrane</keyword>
<evidence type="ECO:0000256" key="1">
    <source>
        <dbReference type="SAM" id="Phobius"/>
    </source>
</evidence>
<accession>A0A1H9G0Q9</accession>
<evidence type="ECO:0000313" key="2">
    <source>
        <dbReference type="EMBL" id="SEQ43667.1"/>
    </source>
</evidence>
<dbReference type="InterPro" id="IPR005133">
    <property type="entry name" value="PhaG_MnhG_YufB"/>
</dbReference>
<dbReference type="PANTHER" id="PTHR34703:SF1">
    <property type="entry name" value="ANTIPORTER SUBUNIT MNHG2-RELATED"/>
    <property type="match status" value="1"/>
</dbReference>
<evidence type="ECO:0000313" key="3">
    <source>
        <dbReference type="Proteomes" id="UP000199496"/>
    </source>
</evidence>
<dbReference type="GO" id="GO:0015385">
    <property type="term" value="F:sodium:proton antiporter activity"/>
    <property type="evidence" value="ECO:0007669"/>
    <property type="project" value="TreeGrafter"/>
</dbReference>
<keyword evidence="1" id="KW-0472">Membrane</keyword>
<name>A0A1H9G0Q9_9GAMM</name>
<dbReference type="EMBL" id="FOFO01000031">
    <property type="protein sequence ID" value="SEQ43667.1"/>
    <property type="molecule type" value="Genomic_DNA"/>
</dbReference>
<dbReference type="AlphaFoldDB" id="A0A1H9G0Q9"/>
<gene>
    <name evidence="2" type="ORF">SAMN05421693_13120</name>
</gene>
<feature type="transmembrane region" description="Helical" evidence="1">
    <location>
        <begin position="66"/>
        <end position="88"/>
    </location>
</feature>
<dbReference type="Pfam" id="PF03334">
    <property type="entry name" value="PhaG_MnhG_YufB"/>
    <property type="match status" value="1"/>
</dbReference>
<feature type="transmembrane region" description="Helical" evidence="1">
    <location>
        <begin position="12"/>
        <end position="32"/>
    </location>
</feature>
<sequence length="99" mass="10463">MMELVMNGASMGLVLMGLVFFAAGSIGMLRFPDVYTRLHALTKADNLGLGLVVAGVALQAEGVPEVFKLILIWGLVLAGGAAGCHLVAQRACRRESHRL</sequence>
<organism evidence="2 3">
    <name type="scientific">Ectothiorhodospira magna</name>
    <dbReference type="NCBI Taxonomy" id="867345"/>
    <lineage>
        <taxon>Bacteria</taxon>
        <taxon>Pseudomonadati</taxon>
        <taxon>Pseudomonadota</taxon>
        <taxon>Gammaproteobacteria</taxon>
        <taxon>Chromatiales</taxon>
        <taxon>Ectothiorhodospiraceae</taxon>
        <taxon>Ectothiorhodospira</taxon>
    </lineage>
</organism>
<keyword evidence="1" id="KW-1133">Transmembrane helix</keyword>
<reference evidence="2 3" key="1">
    <citation type="submission" date="2016-10" db="EMBL/GenBank/DDBJ databases">
        <authorList>
            <person name="de Groot N.N."/>
        </authorList>
    </citation>
    <scope>NUCLEOTIDE SEQUENCE [LARGE SCALE GENOMIC DNA]</scope>
    <source>
        <strain evidence="2 3">B7-7</strain>
    </source>
</reference>
<dbReference type="PANTHER" id="PTHR34703">
    <property type="entry name" value="ANTIPORTER SUBUNIT MNHG2-RELATED"/>
    <property type="match status" value="1"/>
</dbReference>
<dbReference type="Proteomes" id="UP000199496">
    <property type="component" value="Unassembled WGS sequence"/>
</dbReference>
<dbReference type="STRING" id="867345.SAMN05421693_13120"/>
<protein>
    <submittedName>
        <fullName evidence="2">Multicomponent Na+:H+ antiporter subunit G</fullName>
    </submittedName>
</protein>
<keyword evidence="3" id="KW-1185">Reference proteome</keyword>